<dbReference type="GO" id="GO:0043565">
    <property type="term" value="F:sequence-specific DNA binding"/>
    <property type="evidence" value="ECO:0007669"/>
    <property type="project" value="InterPro"/>
</dbReference>
<dbReference type="PANTHER" id="PTHR34293">
    <property type="entry name" value="HTH-TYPE TRANSCRIPTIONAL REGULATOR TRMBL2"/>
    <property type="match status" value="1"/>
</dbReference>
<reference evidence="2 3" key="1">
    <citation type="journal article" date="2012" name="J. Bacteriol.">
        <title>Complete genome sequence of strain 1860, a crenarchaeon of the genus pyrobaculum able to grow with various electron acceptors.</title>
        <authorList>
            <person name="Mardanov A.V."/>
            <person name="Gumerov V.M."/>
            <person name="Slobodkina G.B."/>
            <person name="Beletsky A.V."/>
            <person name="Bonch-Osmolovskaya E.A."/>
            <person name="Ravin N.V."/>
            <person name="Skryabin K.G."/>
        </authorList>
    </citation>
    <scope>NUCLEOTIDE SEQUENCE [LARGE SCALE GENOMIC DNA]</scope>
    <source>
        <strain evidence="2 3">1860</strain>
    </source>
</reference>
<keyword evidence="3" id="KW-1185">Reference proteome</keyword>
<evidence type="ECO:0000259" key="1">
    <source>
        <dbReference type="Pfam" id="PF01978"/>
    </source>
</evidence>
<accession>G7VH96</accession>
<dbReference type="InterPro" id="IPR051797">
    <property type="entry name" value="TrmB-like"/>
</dbReference>
<dbReference type="Gene3D" id="1.10.10.10">
    <property type="entry name" value="Winged helix-like DNA-binding domain superfamily/Winged helix DNA-binding domain"/>
    <property type="match status" value="1"/>
</dbReference>
<dbReference type="Pfam" id="PF01978">
    <property type="entry name" value="TrmB"/>
    <property type="match status" value="1"/>
</dbReference>
<dbReference type="OrthoDB" id="30795at2157"/>
<protein>
    <submittedName>
        <fullName evidence="2">Transcriptional regulator, TrmB</fullName>
    </submittedName>
</protein>
<dbReference type="PRINTS" id="PR00033">
    <property type="entry name" value="HTHASNC"/>
</dbReference>
<dbReference type="Proteomes" id="UP000005867">
    <property type="component" value="Chromosome"/>
</dbReference>
<dbReference type="RefSeq" id="WP_014287827.1">
    <property type="nucleotide sequence ID" value="NC_016645.1"/>
</dbReference>
<gene>
    <name evidence="2" type="ORF">P186_0547</name>
</gene>
<evidence type="ECO:0000313" key="3">
    <source>
        <dbReference type="Proteomes" id="UP000005867"/>
    </source>
</evidence>
<sequence>MENLLDLVGLSKREVDIYTALVESGELSARELAERLGIPYTKIYTHLEKLHKMGLIAPVGGRRPLKYRATPPAEVYKSLVNRASEILKSLKPLFDSLQLIYESKHATAAPTFLTLIRGAERITDLISEILSASDGEAYLAVPFPELVTYRLLATIAEESKRIKIMVLTTEKLKDRFQLPPRVEIRTLPEMFGGGAIGNSVLIYVKYGGEISGVYSNERFIIEIAKTYFHNVWQRAKI</sequence>
<dbReference type="SUPFAM" id="SSF46785">
    <property type="entry name" value="Winged helix' DNA-binding domain"/>
    <property type="match status" value="1"/>
</dbReference>
<evidence type="ECO:0000313" key="2">
    <source>
        <dbReference type="EMBL" id="AET31999.1"/>
    </source>
</evidence>
<dbReference type="CDD" id="cd00090">
    <property type="entry name" value="HTH_ARSR"/>
    <property type="match status" value="1"/>
</dbReference>
<dbReference type="AlphaFoldDB" id="G7VH96"/>
<name>G7VH96_9CREN</name>
<proteinExistence type="predicted"/>
<dbReference type="EMBL" id="CP003098">
    <property type="protein sequence ID" value="AET31999.1"/>
    <property type="molecule type" value="Genomic_DNA"/>
</dbReference>
<dbReference type="InterPro" id="IPR036388">
    <property type="entry name" value="WH-like_DNA-bd_sf"/>
</dbReference>
<dbReference type="STRING" id="1104324.P186_0547"/>
<dbReference type="eggNOG" id="arCOG02037">
    <property type="taxonomic scope" value="Archaea"/>
</dbReference>
<dbReference type="InterPro" id="IPR000485">
    <property type="entry name" value="AsnC-type_HTH_dom"/>
</dbReference>
<dbReference type="HOGENOM" id="CLU_096706_0_0_2"/>
<dbReference type="InterPro" id="IPR002831">
    <property type="entry name" value="Tscrpt_reg_TrmB_N"/>
</dbReference>
<dbReference type="InterPro" id="IPR011991">
    <property type="entry name" value="ArsR-like_HTH"/>
</dbReference>
<dbReference type="InterPro" id="IPR036390">
    <property type="entry name" value="WH_DNA-bd_sf"/>
</dbReference>
<organism evidence="2 3">
    <name type="scientific">Pyrobaculum ferrireducens</name>
    <dbReference type="NCBI Taxonomy" id="1104324"/>
    <lineage>
        <taxon>Archaea</taxon>
        <taxon>Thermoproteota</taxon>
        <taxon>Thermoprotei</taxon>
        <taxon>Thermoproteales</taxon>
        <taxon>Thermoproteaceae</taxon>
        <taxon>Pyrobaculum</taxon>
    </lineage>
</organism>
<feature type="domain" description="Transcription regulator TrmB N-terminal" evidence="1">
    <location>
        <begin position="8"/>
        <end position="72"/>
    </location>
</feature>
<dbReference type="GeneID" id="11594813"/>
<dbReference type="KEGG" id="pyr:P186_0547"/>
<dbReference type="PANTHER" id="PTHR34293:SF1">
    <property type="entry name" value="HTH-TYPE TRANSCRIPTIONAL REGULATOR TRMBL2"/>
    <property type="match status" value="1"/>
</dbReference>
<dbReference type="BioCyc" id="PSP1104324:GJSN-537-MONOMER"/>